<dbReference type="Gene3D" id="2.60.120.200">
    <property type="match status" value="1"/>
</dbReference>
<dbReference type="Pfam" id="PF00354">
    <property type="entry name" value="Pentaxin"/>
    <property type="match status" value="1"/>
</dbReference>
<accession>A0A8V5GMF5</accession>
<evidence type="ECO:0000256" key="3">
    <source>
        <dbReference type="ARBA" id="ARBA00022837"/>
    </source>
</evidence>
<feature type="chain" id="PRO_5044006193" description="Pentraxin (PTX) domain-containing protein" evidence="8">
    <location>
        <begin position="16"/>
        <end position="385"/>
    </location>
</feature>
<feature type="compositionally biased region" description="Gly residues" evidence="7">
    <location>
        <begin position="77"/>
        <end position="88"/>
    </location>
</feature>
<keyword evidence="11" id="KW-1185">Reference proteome</keyword>
<dbReference type="PROSITE" id="PS00289">
    <property type="entry name" value="PTX_1"/>
    <property type="match status" value="1"/>
</dbReference>
<dbReference type="PRINTS" id="PR00895">
    <property type="entry name" value="PENTAXIN"/>
</dbReference>
<comment type="caution">
    <text evidence="6">Lacks conserved residue(s) required for the propagation of feature annotation.</text>
</comment>
<keyword evidence="8" id="KW-0732">Signal</keyword>
<evidence type="ECO:0000256" key="5">
    <source>
        <dbReference type="ARBA" id="ARBA00023180"/>
    </source>
</evidence>
<reference evidence="10" key="3">
    <citation type="submission" date="2025-09" db="UniProtKB">
        <authorList>
            <consortium name="Ensembl"/>
        </authorList>
    </citation>
    <scope>IDENTIFICATION</scope>
</reference>
<feature type="compositionally biased region" description="Basic residues" evidence="7">
    <location>
        <begin position="97"/>
        <end position="109"/>
    </location>
</feature>
<feature type="domain" description="Pentraxin (PTX)" evidence="9">
    <location>
        <begin position="180"/>
        <end position="384"/>
    </location>
</feature>
<evidence type="ECO:0000313" key="11">
    <source>
        <dbReference type="Proteomes" id="UP000694405"/>
    </source>
</evidence>
<sequence>MPPLALLLLLGVVRSEPPPPRFLCTPIPADSACADPGPRDPVGTVLRLREALVRQREAALELAAKLGRCEAERGRGHGGGGRGRGGGRGGRETPPPMRRRRRRMKRRGGHRELSGSRQSRNASGLREALQKKIRLLELQLHPHGNNTGPHGNGRGHHGDHNPKQHPHGNHHSGHHHAPPSGFLLSFPLRTNYQFAVARGPVLRRPLAAVSVCCWLRPAGGAAGLGTPFSYAAPGQPNELVLLAWGGRPLELLVNDQAVALSLSPTPGRWHHVCVTWSSAGGTWRSFQDGAPRGVGAGLAPGHVLRAGGVLVVGQEQDSLGGRFDASQSFQGSLSGLELWGRVLTPPEVAAVATCGARPPPDLLAWTRPALELHGGVTARPFQPCT</sequence>
<dbReference type="AlphaFoldDB" id="A0A8V5GMF5"/>
<dbReference type="PANTHER" id="PTHR19277">
    <property type="entry name" value="PENTRAXIN"/>
    <property type="match status" value="1"/>
</dbReference>
<keyword evidence="4" id="KW-1015">Disulfide bond</keyword>
<feature type="region of interest" description="Disordered" evidence="7">
    <location>
        <begin position="141"/>
        <end position="180"/>
    </location>
</feature>
<dbReference type="InterPro" id="IPR001759">
    <property type="entry name" value="PTX_dom"/>
</dbReference>
<evidence type="ECO:0000256" key="4">
    <source>
        <dbReference type="ARBA" id="ARBA00023157"/>
    </source>
</evidence>
<dbReference type="GO" id="GO:0046872">
    <property type="term" value="F:metal ion binding"/>
    <property type="evidence" value="ECO:0007669"/>
    <property type="project" value="UniProtKB-KW"/>
</dbReference>
<evidence type="ECO:0000259" key="9">
    <source>
        <dbReference type="PROSITE" id="PS51828"/>
    </source>
</evidence>
<evidence type="ECO:0000256" key="2">
    <source>
        <dbReference type="ARBA" id="ARBA00022723"/>
    </source>
</evidence>
<dbReference type="SUPFAM" id="SSF49899">
    <property type="entry name" value="Concanavalin A-like lectins/glucanases"/>
    <property type="match status" value="1"/>
</dbReference>
<dbReference type="FunFam" id="2.60.120.200:FF:000012">
    <property type="entry name" value="neuronal pentraxin receptor"/>
    <property type="match status" value="1"/>
</dbReference>
<dbReference type="Proteomes" id="UP000694405">
    <property type="component" value="Chromosome 27"/>
</dbReference>
<dbReference type="PANTHER" id="PTHR19277:SF3">
    <property type="entry name" value="NEURONAL PENTRAXIN-1-RELATED"/>
    <property type="match status" value="1"/>
</dbReference>
<dbReference type="InterPro" id="IPR030476">
    <property type="entry name" value="Pentaxin_CS"/>
</dbReference>
<organism evidence="10 11">
    <name type="scientific">Melopsittacus undulatus</name>
    <name type="common">Budgerigar</name>
    <name type="synonym">Psittacus undulatus</name>
    <dbReference type="NCBI Taxonomy" id="13146"/>
    <lineage>
        <taxon>Eukaryota</taxon>
        <taxon>Metazoa</taxon>
        <taxon>Chordata</taxon>
        <taxon>Craniata</taxon>
        <taxon>Vertebrata</taxon>
        <taxon>Euteleostomi</taxon>
        <taxon>Archelosauria</taxon>
        <taxon>Archosauria</taxon>
        <taxon>Dinosauria</taxon>
        <taxon>Saurischia</taxon>
        <taxon>Theropoda</taxon>
        <taxon>Coelurosauria</taxon>
        <taxon>Aves</taxon>
        <taxon>Neognathae</taxon>
        <taxon>Neoaves</taxon>
        <taxon>Telluraves</taxon>
        <taxon>Australaves</taxon>
        <taxon>Psittaciformes</taxon>
        <taxon>Psittaculidae</taxon>
        <taxon>Melopsittacus</taxon>
    </lineage>
</organism>
<evidence type="ECO:0000313" key="10">
    <source>
        <dbReference type="Ensembl" id="ENSMUNP00000030533.1"/>
    </source>
</evidence>
<feature type="compositionally biased region" description="Basic residues" evidence="7">
    <location>
        <begin position="163"/>
        <end position="177"/>
    </location>
</feature>
<evidence type="ECO:0000256" key="6">
    <source>
        <dbReference type="PROSITE-ProRule" id="PRU01172"/>
    </source>
</evidence>
<evidence type="ECO:0000256" key="8">
    <source>
        <dbReference type="SAM" id="SignalP"/>
    </source>
</evidence>
<feature type="region of interest" description="Disordered" evidence="7">
    <location>
        <begin position="71"/>
        <end position="126"/>
    </location>
</feature>
<evidence type="ECO:0000256" key="1">
    <source>
        <dbReference type="ARBA" id="ARBA00001913"/>
    </source>
</evidence>
<dbReference type="InterPro" id="IPR051360">
    <property type="entry name" value="Neuronal_Pentraxin_Related"/>
</dbReference>
<feature type="signal peptide" evidence="8">
    <location>
        <begin position="1"/>
        <end position="15"/>
    </location>
</feature>
<dbReference type="SMART" id="SM00159">
    <property type="entry name" value="PTX"/>
    <property type="match status" value="1"/>
</dbReference>
<keyword evidence="3" id="KW-0106">Calcium</keyword>
<keyword evidence="2" id="KW-0479">Metal-binding</keyword>
<reference evidence="10" key="1">
    <citation type="submission" date="2020-03" db="EMBL/GenBank/DDBJ databases">
        <title>Melopsittacus undulatus (budgerigar) genome, bMelUnd1, maternal haplotype with Z.</title>
        <authorList>
            <person name="Gedman G."/>
            <person name="Mountcastle J."/>
            <person name="Haase B."/>
            <person name="Formenti G."/>
            <person name="Wright T."/>
            <person name="Apodaca J."/>
            <person name="Pelan S."/>
            <person name="Chow W."/>
            <person name="Rhie A."/>
            <person name="Howe K."/>
            <person name="Fedrigo O."/>
            <person name="Jarvis E.D."/>
        </authorList>
    </citation>
    <scope>NUCLEOTIDE SEQUENCE [LARGE SCALE GENOMIC DNA]</scope>
</reference>
<comment type="cofactor">
    <cofactor evidence="1">
        <name>Ca(2+)</name>
        <dbReference type="ChEBI" id="CHEBI:29108"/>
    </cofactor>
</comment>
<dbReference type="PROSITE" id="PS51828">
    <property type="entry name" value="PTX_2"/>
    <property type="match status" value="1"/>
</dbReference>
<dbReference type="InterPro" id="IPR013320">
    <property type="entry name" value="ConA-like_dom_sf"/>
</dbReference>
<proteinExistence type="predicted"/>
<dbReference type="Ensembl" id="ENSMUNT00000028742.1">
    <property type="protein sequence ID" value="ENSMUNP00000030533.1"/>
    <property type="gene ID" value="ENSMUNG00000021285.1"/>
</dbReference>
<protein>
    <recommendedName>
        <fullName evidence="9">Pentraxin (PTX) domain-containing protein</fullName>
    </recommendedName>
</protein>
<name>A0A8V5GMF5_MELUD</name>
<evidence type="ECO:0000256" key="7">
    <source>
        <dbReference type="SAM" id="MobiDB-lite"/>
    </source>
</evidence>
<reference evidence="10" key="2">
    <citation type="submission" date="2025-08" db="UniProtKB">
        <authorList>
            <consortium name="Ensembl"/>
        </authorList>
    </citation>
    <scope>IDENTIFICATION</scope>
</reference>
<keyword evidence="5" id="KW-0325">Glycoprotein</keyword>